<accession>A0A2X0WTQ1</accession>
<dbReference type="InterPro" id="IPR029016">
    <property type="entry name" value="GAF-like_dom_sf"/>
</dbReference>
<reference evidence="6 7" key="1">
    <citation type="submission" date="2018-06" db="EMBL/GenBank/DDBJ databases">
        <authorList>
            <consortium name="Pathogen Informatics"/>
            <person name="Doyle S."/>
        </authorList>
    </citation>
    <scope>NUCLEOTIDE SEQUENCE [LARGE SCALE GENOMIC DNA]</scope>
    <source>
        <strain evidence="6 7">NCTC13093</strain>
    </source>
</reference>
<dbReference type="SUPFAM" id="SSF55781">
    <property type="entry name" value="GAF domain-like"/>
    <property type="match status" value="1"/>
</dbReference>
<dbReference type="PANTHER" id="PTHR30136">
    <property type="entry name" value="HELIX-TURN-HELIX TRANSCRIPTIONAL REGULATOR, ICLR FAMILY"/>
    <property type="match status" value="1"/>
</dbReference>
<dbReference type="InterPro" id="IPR036390">
    <property type="entry name" value="WH_DNA-bd_sf"/>
</dbReference>
<dbReference type="Pfam" id="PF09339">
    <property type="entry name" value="HTH_IclR"/>
    <property type="match status" value="1"/>
</dbReference>
<dbReference type="AlphaFoldDB" id="A0A2X0WTQ1"/>
<dbReference type="InterPro" id="IPR005471">
    <property type="entry name" value="Tscrpt_reg_IclR_N"/>
</dbReference>
<evidence type="ECO:0000256" key="1">
    <source>
        <dbReference type="ARBA" id="ARBA00023015"/>
    </source>
</evidence>
<dbReference type="InterPro" id="IPR014757">
    <property type="entry name" value="Tscrpt_reg_IclR_C"/>
</dbReference>
<dbReference type="InterPro" id="IPR036388">
    <property type="entry name" value="WH-like_DNA-bd_sf"/>
</dbReference>
<dbReference type="PROSITE" id="PS51077">
    <property type="entry name" value="HTH_ICLR"/>
    <property type="match status" value="1"/>
</dbReference>
<protein>
    <submittedName>
        <fullName evidence="6">YiaKLMNOPQRS operon repressor</fullName>
    </submittedName>
</protein>
<organism evidence="6 7">
    <name type="scientific">Anaerobiospirillum thomasii</name>
    <dbReference type="NCBI Taxonomy" id="179995"/>
    <lineage>
        <taxon>Bacteria</taxon>
        <taxon>Pseudomonadati</taxon>
        <taxon>Pseudomonadota</taxon>
        <taxon>Gammaproteobacteria</taxon>
        <taxon>Aeromonadales</taxon>
        <taxon>Succinivibrionaceae</taxon>
        <taxon>Anaerobiospirillum</taxon>
    </lineage>
</organism>
<name>A0A2X0WTQ1_9GAMM</name>
<dbReference type="Gene3D" id="1.10.10.10">
    <property type="entry name" value="Winged helix-like DNA-binding domain superfamily/Winged helix DNA-binding domain"/>
    <property type="match status" value="1"/>
</dbReference>
<evidence type="ECO:0000259" key="5">
    <source>
        <dbReference type="PROSITE" id="PS51078"/>
    </source>
</evidence>
<dbReference type="GO" id="GO:0003700">
    <property type="term" value="F:DNA-binding transcription factor activity"/>
    <property type="evidence" value="ECO:0007669"/>
    <property type="project" value="TreeGrafter"/>
</dbReference>
<dbReference type="SUPFAM" id="SSF46785">
    <property type="entry name" value="Winged helix' DNA-binding domain"/>
    <property type="match status" value="1"/>
</dbReference>
<dbReference type="RefSeq" id="WP_113744031.1">
    <property type="nucleotide sequence ID" value="NZ_UAPV01000001.1"/>
</dbReference>
<dbReference type="Pfam" id="PF01614">
    <property type="entry name" value="IclR_C"/>
    <property type="match status" value="1"/>
</dbReference>
<evidence type="ECO:0000256" key="3">
    <source>
        <dbReference type="ARBA" id="ARBA00023163"/>
    </source>
</evidence>
<dbReference type="GO" id="GO:0003677">
    <property type="term" value="F:DNA binding"/>
    <property type="evidence" value="ECO:0007669"/>
    <property type="project" value="UniProtKB-KW"/>
</dbReference>
<evidence type="ECO:0000256" key="2">
    <source>
        <dbReference type="ARBA" id="ARBA00023125"/>
    </source>
</evidence>
<dbReference type="SMART" id="SM00346">
    <property type="entry name" value="HTH_ICLR"/>
    <property type="match status" value="1"/>
</dbReference>
<dbReference type="PROSITE" id="PS51078">
    <property type="entry name" value="ICLR_ED"/>
    <property type="match status" value="1"/>
</dbReference>
<evidence type="ECO:0000259" key="4">
    <source>
        <dbReference type="PROSITE" id="PS51077"/>
    </source>
</evidence>
<dbReference type="PANTHER" id="PTHR30136:SF19">
    <property type="entry name" value="DNA-BINDING TRANSCRIPTIONAL REPRESSOR YIAJ"/>
    <property type="match status" value="1"/>
</dbReference>
<dbReference type="Proteomes" id="UP000250086">
    <property type="component" value="Unassembled WGS sequence"/>
</dbReference>
<gene>
    <name evidence="6" type="primary">yiaJ</name>
    <name evidence="6" type="ORF">NCTC13093_01293</name>
</gene>
<dbReference type="GO" id="GO:0045892">
    <property type="term" value="P:negative regulation of DNA-templated transcription"/>
    <property type="evidence" value="ECO:0007669"/>
    <property type="project" value="TreeGrafter"/>
</dbReference>
<sequence length="276" mass="30574">MSEKEVKSSKKSQPSCQSLARGLRIIDILASYPDGCPLAKISEEAGLNKSTVHRLLQELISNEYVQNCINPGNYRLTSKLLVIGHNVVSSTNIYNVITPHLERLNFCYSQTVNFSMRDNDHAILLYKLNPSSSLLKTRTSIGQSMPLYCTAMGKVYLAFSDDASIDAYIINHQHLFNKITENTLVDPAALKNEIINIRQSLIAFDNEENELGISCIAAPIFDLNNENVYAISLSATTKRLESLGIDKVKEHVLKTAAAISKDLGCADYFKNARSAV</sequence>
<keyword evidence="1" id="KW-0805">Transcription regulation</keyword>
<keyword evidence="7" id="KW-1185">Reference proteome</keyword>
<keyword evidence="2" id="KW-0238">DNA-binding</keyword>
<dbReference type="InterPro" id="IPR050707">
    <property type="entry name" value="HTH_MetabolicPath_Reg"/>
</dbReference>
<proteinExistence type="predicted"/>
<evidence type="ECO:0000313" key="6">
    <source>
        <dbReference type="EMBL" id="SPT69902.1"/>
    </source>
</evidence>
<dbReference type="EMBL" id="UAPV01000001">
    <property type="protein sequence ID" value="SPT69902.1"/>
    <property type="molecule type" value="Genomic_DNA"/>
</dbReference>
<keyword evidence="3" id="KW-0804">Transcription</keyword>
<evidence type="ECO:0000313" key="7">
    <source>
        <dbReference type="Proteomes" id="UP000250086"/>
    </source>
</evidence>
<dbReference type="Gene3D" id="3.30.450.40">
    <property type="match status" value="1"/>
</dbReference>
<feature type="domain" description="HTH iclR-type" evidence="4">
    <location>
        <begin position="16"/>
        <end position="78"/>
    </location>
</feature>
<feature type="domain" description="IclR-ED" evidence="5">
    <location>
        <begin position="79"/>
        <end position="265"/>
    </location>
</feature>